<dbReference type="EMBL" id="BMKW01000019">
    <property type="protein sequence ID" value="GGJ40645.1"/>
    <property type="molecule type" value="Genomic_DNA"/>
</dbReference>
<sequence>MSQKKHKPEEIVAKLRQVDVLVSQGRSVSEAVSPEGAELIISALGAALRPIEASAPGRSIHGWIAAKPANAWTAFLTRGGWDRREIV</sequence>
<protein>
    <submittedName>
        <fullName evidence="1">Uncharacterized protein</fullName>
    </submittedName>
</protein>
<evidence type="ECO:0000313" key="1">
    <source>
        <dbReference type="EMBL" id="GGJ40645.1"/>
    </source>
</evidence>
<keyword evidence="2" id="KW-1185">Reference proteome</keyword>
<reference evidence="1" key="1">
    <citation type="journal article" date="2014" name="Int. J. Syst. Evol. Microbiol.">
        <title>Complete genome sequence of Corynebacterium casei LMG S-19264T (=DSM 44701T), isolated from a smear-ripened cheese.</title>
        <authorList>
            <consortium name="US DOE Joint Genome Institute (JGI-PGF)"/>
            <person name="Walter F."/>
            <person name="Albersmeier A."/>
            <person name="Kalinowski J."/>
            <person name="Ruckert C."/>
        </authorList>
    </citation>
    <scope>NUCLEOTIDE SEQUENCE</scope>
    <source>
        <strain evidence="1">CGMCC 1.3617</strain>
    </source>
</reference>
<proteinExistence type="predicted"/>
<name>A0A917L360_9PROT</name>
<comment type="caution">
    <text evidence="1">The sequence shown here is derived from an EMBL/GenBank/DDBJ whole genome shotgun (WGS) entry which is preliminary data.</text>
</comment>
<gene>
    <name evidence="1" type="ORF">GCM10011320_55420</name>
</gene>
<organism evidence="1 2">
    <name type="scientific">Neoroseomonas lacus</name>
    <dbReference type="NCBI Taxonomy" id="287609"/>
    <lineage>
        <taxon>Bacteria</taxon>
        <taxon>Pseudomonadati</taxon>
        <taxon>Pseudomonadota</taxon>
        <taxon>Alphaproteobacteria</taxon>
        <taxon>Acetobacterales</taxon>
        <taxon>Acetobacteraceae</taxon>
        <taxon>Neoroseomonas</taxon>
    </lineage>
</organism>
<accession>A0A917L360</accession>
<dbReference type="AlphaFoldDB" id="A0A917L360"/>
<reference evidence="1" key="2">
    <citation type="submission" date="2020-09" db="EMBL/GenBank/DDBJ databases">
        <authorList>
            <person name="Sun Q."/>
            <person name="Zhou Y."/>
        </authorList>
    </citation>
    <scope>NUCLEOTIDE SEQUENCE</scope>
    <source>
        <strain evidence="1">CGMCC 1.3617</strain>
    </source>
</reference>
<dbReference type="Proteomes" id="UP000661507">
    <property type="component" value="Unassembled WGS sequence"/>
</dbReference>
<evidence type="ECO:0000313" key="2">
    <source>
        <dbReference type="Proteomes" id="UP000661507"/>
    </source>
</evidence>